<protein>
    <recommendedName>
        <fullName evidence="1">Integrase catalytic domain-containing protein</fullName>
    </recommendedName>
</protein>
<keyword evidence="3" id="KW-1185">Reference proteome</keyword>
<evidence type="ECO:0000259" key="1">
    <source>
        <dbReference type="Pfam" id="PF13683"/>
    </source>
</evidence>
<gene>
    <name evidence="2" type="ORF">BIY37_10280</name>
</gene>
<feature type="domain" description="Integrase catalytic" evidence="1">
    <location>
        <begin position="67"/>
        <end position="128"/>
    </location>
</feature>
<dbReference type="InterPro" id="IPR036397">
    <property type="entry name" value="RNaseH_sf"/>
</dbReference>
<dbReference type="GO" id="GO:0015074">
    <property type="term" value="P:DNA integration"/>
    <property type="evidence" value="ECO:0007669"/>
    <property type="project" value="InterPro"/>
</dbReference>
<accession>A0A1V6LY61</accession>
<reference evidence="2 3" key="1">
    <citation type="journal article" date="2016" name="Genome Announc.">
        <title>Draft Genome Sequence of the Anaerobic Ammonium-Oxidizing Bacterium 'Candidatus Brocadia sp. 40'.</title>
        <authorList>
            <person name="Ali M."/>
            <person name="Haroon M.F."/>
            <person name="Narita Y."/>
            <person name="Zhang L."/>
            <person name="Rangel Shaw D."/>
            <person name="Okabe S."/>
            <person name="Saikaly P.E."/>
        </authorList>
    </citation>
    <scope>NUCLEOTIDE SEQUENCE [LARGE SCALE GENOMIC DNA]</scope>
    <source>
        <strain evidence="2 3">40</strain>
    </source>
</reference>
<sequence length="134" mass="15542">MDVAGRTVWASQFTDKQSISLSKHLLETWRNLGIPEVSQMDNEMAATGGGRYPYSISQVIRLHLLLGIHVVFIPQGEPGRDATVESFNDLWQERVLRRHTCLSLTRLRKVNEQFLRYYPYKKPHRGLRSLFITT</sequence>
<evidence type="ECO:0000313" key="3">
    <source>
        <dbReference type="Proteomes" id="UP000242219"/>
    </source>
</evidence>
<comment type="caution">
    <text evidence="2">The sequence shown here is derived from an EMBL/GenBank/DDBJ whole genome shotgun (WGS) entry which is preliminary data.</text>
</comment>
<dbReference type="Proteomes" id="UP000242219">
    <property type="component" value="Unassembled WGS sequence"/>
</dbReference>
<evidence type="ECO:0000313" key="2">
    <source>
        <dbReference type="EMBL" id="OQD45083.1"/>
    </source>
</evidence>
<proteinExistence type="predicted"/>
<dbReference type="InterPro" id="IPR001584">
    <property type="entry name" value="Integrase_cat-core"/>
</dbReference>
<dbReference type="InterPro" id="IPR012337">
    <property type="entry name" value="RNaseH-like_sf"/>
</dbReference>
<dbReference type="AlphaFoldDB" id="A0A1V6LY61"/>
<name>A0A1V6LY61_9BACT</name>
<dbReference type="Gene3D" id="3.30.420.10">
    <property type="entry name" value="Ribonuclease H-like superfamily/Ribonuclease H"/>
    <property type="match status" value="1"/>
</dbReference>
<dbReference type="Pfam" id="PF13683">
    <property type="entry name" value="rve_3"/>
    <property type="match status" value="1"/>
</dbReference>
<dbReference type="GO" id="GO:0003676">
    <property type="term" value="F:nucleic acid binding"/>
    <property type="evidence" value="ECO:0007669"/>
    <property type="project" value="InterPro"/>
</dbReference>
<organism evidence="2 3">
    <name type="scientific">Candidatus Brocadia sapporoensis</name>
    <dbReference type="NCBI Taxonomy" id="392547"/>
    <lineage>
        <taxon>Bacteria</taxon>
        <taxon>Pseudomonadati</taxon>
        <taxon>Planctomycetota</taxon>
        <taxon>Candidatus Brocadiia</taxon>
        <taxon>Candidatus Brocadiales</taxon>
        <taxon>Candidatus Brocadiaceae</taxon>
        <taxon>Candidatus Brocadia</taxon>
    </lineage>
</organism>
<dbReference type="SUPFAM" id="SSF53098">
    <property type="entry name" value="Ribonuclease H-like"/>
    <property type="match status" value="1"/>
</dbReference>
<dbReference type="EMBL" id="MJUW02000106">
    <property type="protein sequence ID" value="OQD45083.1"/>
    <property type="molecule type" value="Genomic_DNA"/>
</dbReference>
<dbReference type="RefSeq" id="WP_070067740.1">
    <property type="nucleotide sequence ID" value="NZ_MJUW02000106.1"/>
</dbReference>